<evidence type="ECO:0000256" key="1">
    <source>
        <dbReference type="SAM" id="MobiDB-lite"/>
    </source>
</evidence>
<comment type="caution">
    <text evidence="2">The sequence shown here is derived from an EMBL/GenBank/DDBJ whole genome shotgun (WGS) entry which is preliminary data.</text>
</comment>
<reference evidence="2 3" key="1">
    <citation type="journal article" date="2023" name="Sci. Data">
        <title>Genome assembly of the Korean intertidal mud-creeper Batillaria attramentaria.</title>
        <authorList>
            <person name="Patra A.K."/>
            <person name="Ho P.T."/>
            <person name="Jun S."/>
            <person name="Lee S.J."/>
            <person name="Kim Y."/>
            <person name="Won Y.J."/>
        </authorList>
    </citation>
    <scope>NUCLEOTIDE SEQUENCE [LARGE SCALE GENOMIC DNA]</scope>
    <source>
        <strain evidence="2">Wonlab-2016</strain>
    </source>
</reference>
<protein>
    <submittedName>
        <fullName evidence="2">Uncharacterized protein</fullName>
    </submittedName>
</protein>
<evidence type="ECO:0000313" key="3">
    <source>
        <dbReference type="Proteomes" id="UP001519460"/>
    </source>
</evidence>
<sequence>MSVELQTAYELAQIMPNGSAASKLYVFPSDDKFAALRSVENYCKNHWRVIVSDHELQGAFVRSAVTVRCLPCFASSGAARGVYKDRRCGHRELWRGSRSPARPSPKSYSQSPQSQHSRPRPIAKQGSLRHSPTAETRRLRWCLPLCNFLGSSRLLSCYVFYPLRLAPPRGIWRGQPRTGAKAACSEHLARCWILSFEGRFSGRVFQPAKPQLVLSPTELKNNNFKTIVAKSKQLVKSDSLP</sequence>
<feature type="region of interest" description="Disordered" evidence="1">
    <location>
        <begin position="94"/>
        <end position="131"/>
    </location>
</feature>
<accession>A0ABD0LY33</accession>
<gene>
    <name evidence="2" type="ORF">BaRGS_00004075</name>
</gene>
<keyword evidence="3" id="KW-1185">Reference proteome</keyword>
<dbReference type="AlphaFoldDB" id="A0ABD0LY33"/>
<feature type="compositionally biased region" description="Low complexity" evidence="1">
    <location>
        <begin position="104"/>
        <end position="116"/>
    </location>
</feature>
<proteinExistence type="predicted"/>
<name>A0ABD0LY33_9CAEN</name>
<dbReference type="EMBL" id="JACVVK020000014">
    <property type="protein sequence ID" value="KAK7504589.1"/>
    <property type="molecule type" value="Genomic_DNA"/>
</dbReference>
<organism evidence="2 3">
    <name type="scientific">Batillaria attramentaria</name>
    <dbReference type="NCBI Taxonomy" id="370345"/>
    <lineage>
        <taxon>Eukaryota</taxon>
        <taxon>Metazoa</taxon>
        <taxon>Spiralia</taxon>
        <taxon>Lophotrochozoa</taxon>
        <taxon>Mollusca</taxon>
        <taxon>Gastropoda</taxon>
        <taxon>Caenogastropoda</taxon>
        <taxon>Sorbeoconcha</taxon>
        <taxon>Cerithioidea</taxon>
        <taxon>Batillariidae</taxon>
        <taxon>Batillaria</taxon>
    </lineage>
</organism>
<evidence type="ECO:0000313" key="2">
    <source>
        <dbReference type="EMBL" id="KAK7504589.1"/>
    </source>
</evidence>
<dbReference type="Proteomes" id="UP001519460">
    <property type="component" value="Unassembled WGS sequence"/>
</dbReference>